<dbReference type="InterPro" id="IPR046036">
    <property type="entry name" value="DUF5994"/>
</dbReference>
<dbReference type="STRING" id="1430326.B8W66_18095"/>
<evidence type="ECO:0000313" key="2">
    <source>
        <dbReference type="Proteomes" id="UP000193247"/>
    </source>
</evidence>
<comment type="caution">
    <text evidence="1">The sequence shown here is derived from an EMBL/GenBank/DDBJ whole genome shotgun (WGS) entry which is preliminary data.</text>
</comment>
<gene>
    <name evidence="1" type="ORF">B8W66_18095</name>
</gene>
<proteinExistence type="predicted"/>
<dbReference type="Proteomes" id="UP000193247">
    <property type="component" value="Unassembled WGS sequence"/>
</dbReference>
<name>A0A1X2LRA5_9MYCO</name>
<dbReference type="Pfam" id="PF19457">
    <property type="entry name" value="DUF5994"/>
    <property type="match status" value="1"/>
</dbReference>
<sequence length="149" mass="16584">MICPIGTRRQANPIRLSVATELGRDIDGAWWPRADRITNELPDLVAVLTPLLGDITSINVNWSPLQRPPDLNWPGWEHKRQHIMTVNGTRACINLLIVSYATHSALALMVMRCAANLPIETADRDKPAFLTAGSILRVAQQQREHASGY</sequence>
<dbReference type="EMBL" id="NCXP01000028">
    <property type="protein sequence ID" value="OSC39066.1"/>
    <property type="molecule type" value="Genomic_DNA"/>
</dbReference>
<dbReference type="RefSeq" id="WP_085326658.1">
    <property type="nucleotide sequence ID" value="NZ_NCXP01000028.1"/>
</dbReference>
<dbReference type="OrthoDB" id="3785441at2"/>
<evidence type="ECO:0000313" key="1">
    <source>
        <dbReference type="EMBL" id="OSC39066.1"/>
    </source>
</evidence>
<keyword evidence="2" id="KW-1185">Reference proteome</keyword>
<dbReference type="AlphaFoldDB" id="A0A1X2LRA5"/>
<reference evidence="1 2" key="1">
    <citation type="submission" date="2017-04" db="EMBL/GenBank/DDBJ databases">
        <title>The new phylogeny of genus Mycobacterium.</title>
        <authorList>
            <person name="Tortoli E."/>
            <person name="Trovato A."/>
            <person name="Cirillo D.M."/>
        </authorList>
    </citation>
    <scope>NUCLEOTIDE SEQUENCE [LARGE SCALE GENOMIC DNA]</scope>
    <source>
        <strain evidence="1 2">TBL 1200985</strain>
    </source>
</reference>
<protein>
    <submittedName>
        <fullName evidence="1">Uncharacterized protein</fullName>
    </submittedName>
</protein>
<accession>A0A1X2LRA5</accession>
<organism evidence="1 2">
    <name type="scientific">Mycobacterium decipiens</name>
    <dbReference type="NCBI Taxonomy" id="1430326"/>
    <lineage>
        <taxon>Bacteria</taxon>
        <taxon>Bacillati</taxon>
        <taxon>Actinomycetota</taxon>
        <taxon>Actinomycetes</taxon>
        <taxon>Mycobacteriales</taxon>
        <taxon>Mycobacteriaceae</taxon>
        <taxon>Mycobacterium</taxon>
    </lineage>
</organism>